<reference evidence="2" key="1">
    <citation type="submission" date="2014-05" db="EMBL/GenBank/DDBJ databases">
        <title>The transcriptome of the halophilic microalga Tetraselmis sp. GSL018 isolated from the Great Salt Lake, Utah.</title>
        <authorList>
            <person name="Jinkerson R.E."/>
            <person name="D'Adamo S."/>
            <person name="Posewitz M.C."/>
        </authorList>
    </citation>
    <scope>NUCLEOTIDE SEQUENCE</scope>
    <source>
        <strain evidence="2">GSL018</strain>
    </source>
</reference>
<protein>
    <submittedName>
        <fullName evidence="2">Uncharacterized protein</fullName>
    </submittedName>
</protein>
<proteinExistence type="predicted"/>
<dbReference type="EMBL" id="GBEZ01022655">
    <property type="protein sequence ID" value="JAC64192.1"/>
    <property type="molecule type" value="Transcribed_RNA"/>
</dbReference>
<dbReference type="AlphaFoldDB" id="A0A061QU77"/>
<feature type="compositionally biased region" description="Basic and acidic residues" evidence="1">
    <location>
        <begin position="1"/>
        <end position="13"/>
    </location>
</feature>
<name>A0A061QU77_9CHLO</name>
<feature type="non-terminal residue" evidence="2">
    <location>
        <position position="1"/>
    </location>
</feature>
<organism evidence="2">
    <name type="scientific">Tetraselmis sp. GSL018</name>
    <dbReference type="NCBI Taxonomy" id="582737"/>
    <lineage>
        <taxon>Eukaryota</taxon>
        <taxon>Viridiplantae</taxon>
        <taxon>Chlorophyta</taxon>
        <taxon>core chlorophytes</taxon>
        <taxon>Chlorodendrophyceae</taxon>
        <taxon>Chlorodendrales</taxon>
        <taxon>Chlorodendraceae</taxon>
        <taxon>Tetraselmis</taxon>
    </lineage>
</organism>
<feature type="non-terminal residue" evidence="2">
    <location>
        <position position="91"/>
    </location>
</feature>
<gene>
    <name evidence="2" type="ORF">TSPGSL018_18859</name>
</gene>
<feature type="region of interest" description="Disordered" evidence="1">
    <location>
        <begin position="1"/>
        <end position="91"/>
    </location>
</feature>
<feature type="compositionally biased region" description="Basic and acidic residues" evidence="1">
    <location>
        <begin position="54"/>
        <end position="67"/>
    </location>
</feature>
<evidence type="ECO:0000256" key="1">
    <source>
        <dbReference type="SAM" id="MobiDB-lite"/>
    </source>
</evidence>
<evidence type="ECO:0000313" key="2">
    <source>
        <dbReference type="EMBL" id="JAC64192.1"/>
    </source>
</evidence>
<accession>A0A061QU77</accession>
<sequence length="91" mass="9640">VEGKGMDEGGKEVRRGRKGDRKYVWVSGGGFRGVFGRRGREEEQGEGGGIGGKQRGEGRQTRAREPRGPLSGGGARLGTTGTDLRGRAALR</sequence>